<name>A0A1I1EZM7_9SPHI</name>
<protein>
    <submittedName>
        <fullName evidence="3">Predicted dehydrogenase</fullName>
    </submittedName>
</protein>
<dbReference type="SUPFAM" id="SSF51735">
    <property type="entry name" value="NAD(P)-binding Rossmann-fold domains"/>
    <property type="match status" value="1"/>
</dbReference>
<dbReference type="RefSeq" id="WP_244518653.1">
    <property type="nucleotide sequence ID" value="NZ_FOLL01000002.1"/>
</dbReference>
<gene>
    <name evidence="3" type="ORF">SAMN05421747_102139</name>
</gene>
<dbReference type="Gene3D" id="3.40.50.720">
    <property type="entry name" value="NAD(P)-binding Rossmann-like Domain"/>
    <property type="match status" value="1"/>
</dbReference>
<dbReference type="InterPro" id="IPR055170">
    <property type="entry name" value="GFO_IDH_MocA-like_dom"/>
</dbReference>
<feature type="domain" description="Gfo/Idh/MocA-like oxidoreductase N-terminal" evidence="1">
    <location>
        <begin position="10"/>
        <end position="139"/>
    </location>
</feature>
<dbReference type="Pfam" id="PF01408">
    <property type="entry name" value="GFO_IDH_MocA"/>
    <property type="match status" value="1"/>
</dbReference>
<accession>A0A1I1EZM7</accession>
<dbReference type="SUPFAM" id="SSF55347">
    <property type="entry name" value="Glyceraldehyde-3-phosphate dehydrogenase-like, C-terminal domain"/>
    <property type="match status" value="1"/>
</dbReference>
<organism evidence="3 4">
    <name type="scientific">Parapedobacter composti</name>
    <dbReference type="NCBI Taxonomy" id="623281"/>
    <lineage>
        <taxon>Bacteria</taxon>
        <taxon>Pseudomonadati</taxon>
        <taxon>Bacteroidota</taxon>
        <taxon>Sphingobacteriia</taxon>
        <taxon>Sphingobacteriales</taxon>
        <taxon>Sphingobacteriaceae</taxon>
        <taxon>Parapedobacter</taxon>
    </lineage>
</organism>
<dbReference type="Pfam" id="PF22725">
    <property type="entry name" value="GFO_IDH_MocA_C3"/>
    <property type="match status" value="1"/>
</dbReference>
<evidence type="ECO:0000259" key="1">
    <source>
        <dbReference type="Pfam" id="PF01408"/>
    </source>
</evidence>
<evidence type="ECO:0000313" key="3">
    <source>
        <dbReference type="EMBL" id="SFB92461.1"/>
    </source>
</evidence>
<evidence type="ECO:0000259" key="2">
    <source>
        <dbReference type="Pfam" id="PF22725"/>
    </source>
</evidence>
<dbReference type="STRING" id="623281.SAMN05421747_102139"/>
<dbReference type="Proteomes" id="UP000199577">
    <property type="component" value="Unassembled WGS sequence"/>
</dbReference>
<dbReference type="Gene3D" id="3.30.360.10">
    <property type="entry name" value="Dihydrodipicolinate Reductase, domain 2"/>
    <property type="match status" value="1"/>
</dbReference>
<sequence>MINNSINRKLRMGMVGGGKGAFIGEIHRIAANMDGLIELVCGAFSSDPGRSKESGEALFLPEHRVYGSYQEMIAQERQLPEGERMDFVSIVTPNHVHFEPAMMALENGFHVVLDKPMTFDLDEAKQLQQKAAETGLLFLLTHTYSGYPMVRQARKLVRDGALGKIRKVYVEYPQGWLSRSSEQDGNKQASWRTDPAKSGKSGCMGDIGTHALHLAEFISGQRTTHLCAALYTYVAGRKLEDDGNILLRFDGGASGVLIASQVAAGEENALKIRVYGENGGLEWSQQEPNSLLVKWLDQPTQIFRAAAGGMSPEVAAFCRTPGGHPEGYLEAFGNLYKSFAWALGAKLAGKEWQAGEYDFPSVADGVRGMAFLDCVIRSNESDEKWTPFTV</sequence>
<feature type="domain" description="GFO/IDH/MocA-like oxidoreductase" evidence="2">
    <location>
        <begin position="150"/>
        <end position="282"/>
    </location>
</feature>
<dbReference type="GO" id="GO:0000166">
    <property type="term" value="F:nucleotide binding"/>
    <property type="evidence" value="ECO:0007669"/>
    <property type="project" value="InterPro"/>
</dbReference>
<dbReference type="InterPro" id="IPR000683">
    <property type="entry name" value="Gfo/Idh/MocA-like_OxRdtase_N"/>
</dbReference>
<dbReference type="InterPro" id="IPR036291">
    <property type="entry name" value="NAD(P)-bd_dom_sf"/>
</dbReference>
<dbReference type="AlphaFoldDB" id="A0A1I1EZM7"/>
<proteinExistence type="predicted"/>
<evidence type="ECO:0000313" key="4">
    <source>
        <dbReference type="Proteomes" id="UP000199577"/>
    </source>
</evidence>
<dbReference type="PANTHER" id="PTHR43708:SF3">
    <property type="entry name" value="OXIDOREDUCTASE"/>
    <property type="match status" value="1"/>
</dbReference>
<dbReference type="InterPro" id="IPR051317">
    <property type="entry name" value="Gfo/Idh/MocA_oxidoreduct"/>
</dbReference>
<keyword evidence="4" id="KW-1185">Reference proteome</keyword>
<dbReference type="EMBL" id="FOLL01000002">
    <property type="protein sequence ID" value="SFB92461.1"/>
    <property type="molecule type" value="Genomic_DNA"/>
</dbReference>
<reference evidence="3 4" key="1">
    <citation type="submission" date="2016-10" db="EMBL/GenBank/DDBJ databases">
        <authorList>
            <person name="de Groot N.N."/>
        </authorList>
    </citation>
    <scope>NUCLEOTIDE SEQUENCE [LARGE SCALE GENOMIC DNA]</scope>
    <source>
        <strain evidence="3 4">DSM 22900</strain>
    </source>
</reference>
<dbReference type="PANTHER" id="PTHR43708">
    <property type="entry name" value="CONSERVED EXPRESSED OXIDOREDUCTASE (EUROFUNG)"/>
    <property type="match status" value="1"/>
</dbReference>